<evidence type="ECO:0000256" key="1">
    <source>
        <dbReference type="SAM" id="MobiDB-lite"/>
    </source>
</evidence>
<dbReference type="KEGG" id="vg:26628908"/>
<evidence type="ECO:0000313" key="4">
    <source>
        <dbReference type="Proteomes" id="UP000031726"/>
    </source>
</evidence>
<dbReference type="KEGG" id="vg:26628965"/>
<dbReference type="EMBL" id="KP202970">
    <property type="protein sequence ID" value="AJD82835.1"/>
    <property type="molecule type" value="Genomic_DNA"/>
</dbReference>
<reference evidence="3 4" key="1">
    <citation type="submission" date="2014-11" db="EMBL/GenBank/DDBJ databases">
        <title>Characterization and genome comparisons of three Achromobacter phages of the Siphoviridae family.</title>
        <authorList>
            <person name="Dreiseikelmann B."/>
            <person name="Bunk B."/>
            <person name="Rohde M."/>
            <person name="Wittmann J."/>
        </authorList>
    </citation>
    <scope>NUCLEOTIDE SEQUENCE [LARGE SCALE GENOMIC DNA]</scope>
</reference>
<name>A0A0B4ZZM7_9CAUD</name>
<evidence type="ECO:0000313" key="2">
    <source>
        <dbReference type="EMBL" id="AJD82835.1"/>
    </source>
</evidence>
<dbReference type="EMBL" id="KP202970">
    <property type="protein sequence ID" value="AJD82892.1"/>
    <property type="molecule type" value="Genomic_DNA"/>
</dbReference>
<sequence>MSTYTKMRLCNAYSNMPKLVKDVWIEYQEVRAQLMTTKTVLQRMPEDKVKMVWDAKEQRHRPSPLPTLKDEARAKHTRLTRRLTELAQYLYDFKYIAPDFNRAALEIGRG</sequence>
<dbReference type="RefSeq" id="YP_009201793.1">
    <property type="nucleotide sequence ID" value="NC_028834.1"/>
</dbReference>
<proteinExistence type="predicted"/>
<keyword evidence="4" id="KW-1185">Reference proteome</keyword>
<dbReference type="GeneID" id="26628965"/>
<protein>
    <submittedName>
        <fullName evidence="3">Uncharacterized protein</fullName>
    </submittedName>
</protein>
<organism evidence="3 4">
    <name type="scientific">Achromobacter phage 83-24</name>
    <dbReference type="NCBI Taxonomy" id="1589747"/>
    <lineage>
        <taxon>Viruses</taxon>
        <taxon>Duplodnaviria</taxon>
        <taxon>Heunggongvirae</taxon>
        <taxon>Uroviricota</taxon>
        <taxon>Caudoviricetes</taxon>
        <taxon>Steinhofvirus</taxon>
        <taxon>Steinhofvirus sv8324</taxon>
    </lineage>
</organism>
<dbReference type="Proteomes" id="UP000031726">
    <property type="component" value="Segment"/>
</dbReference>
<dbReference type="OrthoDB" id="34109at10239"/>
<feature type="region of interest" description="Disordered" evidence="1">
    <location>
        <begin position="53"/>
        <end position="73"/>
    </location>
</feature>
<gene>
    <name evidence="2" type="ORF">JWAP_00002</name>
    <name evidence="3" type="ORF">JWAP_00060</name>
</gene>
<dbReference type="GeneID" id="26628908"/>
<dbReference type="RefSeq" id="YP_009201736.1">
    <property type="nucleotide sequence ID" value="NC_028834.1"/>
</dbReference>
<accession>A0A0B4ZZM7</accession>
<evidence type="ECO:0000313" key="3">
    <source>
        <dbReference type="EMBL" id="AJD82892.1"/>
    </source>
</evidence>